<dbReference type="EC" id="3.6.5.n1" evidence="11 12"/>
<evidence type="ECO:0000256" key="11">
    <source>
        <dbReference type="ARBA" id="ARBA00066744"/>
    </source>
</evidence>
<feature type="binding site" evidence="12">
    <location>
        <begin position="17"/>
        <end position="22"/>
    </location>
    <ligand>
        <name>GTP</name>
        <dbReference type="ChEBI" id="CHEBI:37565"/>
    </ligand>
</feature>
<dbReference type="InterPro" id="IPR000795">
    <property type="entry name" value="T_Tr_GTP-bd_dom"/>
</dbReference>
<dbReference type="InterPro" id="IPR004161">
    <property type="entry name" value="EFTu-like_2"/>
</dbReference>
<dbReference type="InterPro" id="IPR035647">
    <property type="entry name" value="EFG_III/V"/>
</dbReference>
<evidence type="ECO:0000256" key="3">
    <source>
        <dbReference type="ARBA" id="ARBA00022741"/>
    </source>
</evidence>
<dbReference type="GO" id="GO:0005525">
    <property type="term" value="F:GTP binding"/>
    <property type="evidence" value="ECO:0007669"/>
    <property type="project" value="UniProtKB-UniRule"/>
</dbReference>
<keyword evidence="2 12" id="KW-1003">Cell membrane</keyword>
<evidence type="ECO:0000256" key="2">
    <source>
        <dbReference type="ARBA" id="ARBA00022475"/>
    </source>
</evidence>
<dbReference type="Proteomes" id="UP000597444">
    <property type="component" value="Unassembled WGS sequence"/>
</dbReference>
<dbReference type="InterPro" id="IPR038363">
    <property type="entry name" value="LepA_C_sf"/>
</dbReference>
<dbReference type="HAMAP" id="MF_00071">
    <property type="entry name" value="LepA"/>
    <property type="match status" value="1"/>
</dbReference>
<dbReference type="InterPro" id="IPR031157">
    <property type="entry name" value="G_TR_CS"/>
</dbReference>
<dbReference type="Pfam" id="PF00009">
    <property type="entry name" value="GTP_EFTU"/>
    <property type="match status" value="1"/>
</dbReference>
<evidence type="ECO:0000256" key="8">
    <source>
        <dbReference type="ARBA" id="ARBA00050293"/>
    </source>
</evidence>
<feature type="domain" description="Tr-type G" evidence="13">
    <location>
        <begin position="5"/>
        <end position="187"/>
    </location>
</feature>
<dbReference type="FunFam" id="2.40.30.10:FF:000015">
    <property type="entry name" value="Translation factor GUF1, mitochondrial"/>
    <property type="match status" value="1"/>
</dbReference>
<dbReference type="GO" id="GO:0003924">
    <property type="term" value="F:GTPase activity"/>
    <property type="evidence" value="ECO:0007669"/>
    <property type="project" value="UniProtKB-UniRule"/>
</dbReference>
<dbReference type="InterPro" id="IPR035654">
    <property type="entry name" value="LepA_IV"/>
</dbReference>
<keyword evidence="3 12" id="KW-0547">Nucleotide-binding</keyword>
<dbReference type="GO" id="GO:0043022">
    <property type="term" value="F:ribosome binding"/>
    <property type="evidence" value="ECO:0007669"/>
    <property type="project" value="UniProtKB-UniRule"/>
</dbReference>
<dbReference type="InterPro" id="IPR000640">
    <property type="entry name" value="EFG_V-like"/>
</dbReference>
<comment type="similarity">
    <text evidence="1 12">Belongs to the TRAFAC class translation factor GTPase superfamily. Classic translation factor GTPase family. LepA subfamily.</text>
</comment>
<dbReference type="FunFam" id="3.30.70.240:FF:000007">
    <property type="entry name" value="Translation factor GUF1, mitochondrial"/>
    <property type="match status" value="1"/>
</dbReference>
<dbReference type="InterPro" id="IPR013842">
    <property type="entry name" value="LepA_CTD"/>
</dbReference>
<dbReference type="InterPro" id="IPR027417">
    <property type="entry name" value="P-loop_NTPase"/>
</dbReference>
<dbReference type="RefSeq" id="WP_220202639.1">
    <property type="nucleotide sequence ID" value="NZ_BNJK01000001.1"/>
</dbReference>
<dbReference type="SMART" id="SM00838">
    <property type="entry name" value="EFG_C"/>
    <property type="match status" value="1"/>
</dbReference>
<sequence>MTDQAHIRNFCIIAHIDHGKSTLADRLLEFTGTVSKRELMAQTLDQMELEREKGITIKAQAVRMRYTALDGEEYELNLIDTPGHVDFTYEVSRSLAACEGALLVIDATQGIEAQTLANLYLALEADLSIIPVINKIDLPSAEPEKVRQEVEDVIGIPKEECILASAKEGTGTQDILEAIVKLVQPPKGEVEQPLRALVFDSHYDAYKGVIAYVRVVDGQLHQDERVVMMATGSTTDILEAGYFHPRLISAGALTTGEVGYIATGFKNVKDCRVGDTVTLPSALTRVEPLSGYQPAKPMVFAGLYPVEGNDYPLLRDALDRLQLNDASLFYEPETSGALGFGFRCGFLGLLHMEIIQERLEREYNLDILATAPSVAYLVTKTDGTTMEVDNPSAMPSFGDIEKIEEPWMDISIFTPSRYIGTIMDLVTTRRGTYKDLKYIEAERVLLTYSMPLAELIIDFYDQLKTRTQGYASLDYSFGGYHESDLVKLDILVNGVAVDALSLIVHREKAYHQGRALVEKLRGLIPRQLFEVPIQAAIGSRVISRETVKAMRKDVLAKCYGGDITRKRKLLEKQKEGKKRMKIVGNVEIPQEAFMAVLSLGE</sequence>
<feature type="binding site" evidence="12">
    <location>
        <begin position="134"/>
        <end position="137"/>
    </location>
    <ligand>
        <name>GTP</name>
        <dbReference type="ChEBI" id="CHEBI:37565"/>
    </ligand>
</feature>
<dbReference type="InterPro" id="IPR005225">
    <property type="entry name" value="Small_GTP-bd"/>
</dbReference>
<evidence type="ECO:0000313" key="15">
    <source>
        <dbReference type="Proteomes" id="UP000597444"/>
    </source>
</evidence>
<comment type="caution">
    <text evidence="14">The sequence shown here is derived from an EMBL/GenBank/DDBJ whole genome shotgun (WGS) entry which is preliminary data.</text>
</comment>
<dbReference type="Gene3D" id="3.30.70.2570">
    <property type="entry name" value="Elongation factor 4, C-terminal domain"/>
    <property type="match status" value="1"/>
</dbReference>
<evidence type="ECO:0000313" key="14">
    <source>
        <dbReference type="EMBL" id="GHO91765.1"/>
    </source>
</evidence>
<evidence type="ECO:0000256" key="7">
    <source>
        <dbReference type="ARBA" id="ARBA00023136"/>
    </source>
</evidence>
<dbReference type="NCBIfam" id="TIGR00231">
    <property type="entry name" value="small_GTP"/>
    <property type="match status" value="1"/>
</dbReference>
<dbReference type="Gene3D" id="3.30.70.870">
    <property type="entry name" value="Elongation Factor G (Translational Gtpase), domain 3"/>
    <property type="match status" value="1"/>
</dbReference>
<dbReference type="EMBL" id="BNJK01000001">
    <property type="protein sequence ID" value="GHO91765.1"/>
    <property type="molecule type" value="Genomic_DNA"/>
</dbReference>
<evidence type="ECO:0000256" key="4">
    <source>
        <dbReference type="ARBA" id="ARBA00022801"/>
    </source>
</evidence>
<dbReference type="InterPro" id="IPR006297">
    <property type="entry name" value="EF-4"/>
</dbReference>
<organism evidence="14 15">
    <name type="scientific">Reticulibacter mediterranei</name>
    <dbReference type="NCBI Taxonomy" id="2778369"/>
    <lineage>
        <taxon>Bacteria</taxon>
        <taxon>Bacillati</taxon>
        <taxon>Chloroflexota</taxon>
        <taxon>Ktedonobacteria</taxon>
        <taxon>Ktedonobacterales</taxon>
        <taxon>Reticulibacteraceae</taxon>
        <taxon>Reticulibacter</taxon>
    </lineage>
</organism>
<dbReference type="CDD" id="cd01890">
    <property type="entry name" value="LepA"/>
    <property type="match status" value="1"/>
</dbReference>
<evidence type="ECO:0000256" key="5">
    <source>
        <dbReference type="ARBA" id="ARBA00022917"/>
    </source>
</evidence>
<dbReference type="Pfam" id="PF06421">
    <property type="entry name" value="LepA_C"/>
    <property type="match status" value="1"/>
</dbReference>
<dbReference type="CDD" id="cd16260">
    <property type="entry name" value="EF4_III"/>
    <property type="match status" value="1"/>
</dbReference>
<dbReference type="FunFam" id="3.40.50.300:FF:000078">
    <property type="entry name" value="Elongation factor 4"/>
    <property type="match status" value="1"/>
</dbReference>
<accession>A0A8J3N0Z7</accession>
<dbReference type="GO" id="GO:0003746">
    <property type="term" value="F:translation elongation factor activity"/>
    <property type="evidence" value="ECO:0007669"/>
    <property type="project" value="UniProtKB-UniRule"/>
</dbReference>
<keyword evidence="14" id="KW-0251">Elongation factor</keyword>
<dbReference type="FunFam" id="3.30.70.870:FF:000004">
    <property type="entry name" value="Translation factor GUF1, mitochondrial"/>
    <property type="match status" value="1"/>
</dbReference>
<comment type="subcellular location">
    <subcellularLocation>
        <location evidence="12">Cell membrane</location>
        <topology evidence="12">Peripheral membrane protein</topology>
        <orientation evidence="12">Cytoplasmic side</orientation>
    </subcellularLocation>
</comment>
<dbReference type="SUPFAM" id="SSF54980">
    <property type="entry name" value="EF-G C-terminal domain-like"/>
    <property type="match status" value="2"/>
</dbReference>
<dbReference type="CDD" id="cd03699">
    <property type="entry name" value="EF4_II"/>
    <property type="match status" value="1"/>
</dbReference>
<evidence type="ECO:0000259" key="13">
    <source>
        <dbReference type="PROSITE" id="PS51722"/>
    </source>
</evidence>
<comment type="function">
    <text evidence="9 12">Required for accurate and efficient protein synthesis under certain stress conditions. May act as a fidelity factor of the translation reaction, by catalyzing a one-codon backward translocation of tRNAs on improperly translocated ribosomes. Back-translocation proceeds from a post-translocation (POST) complex to a pre-translocation (PRE) complex, thus giving elongation factor G a second chance to translocate the tRNAs correctly. Binds to ribosomes in a GTP-dependent manner.</text>
</comment>
<dbReference type="PROSITE" id="PS00301">
    <property type="entry name" value="G_TR_1"/>
    <property type="match status" value="1"/>
</dbReference>
<dbReference type="AlphaFoldDB" id="A0A8J3N0Z7"/>
<dbReference type="SUPFAM" id="SSF52540">
    <property type="entry name" value="P-loop containing nucleoside triphosphate hydrolases"/>
    <property type="match status" value="1"/>
</dbReference>
<dbReference type="PANTHER" id="PTHR43512">
    <property type="entry name" value="TRANSLATION FACTOR GUF1-RELATED"/>
    <property type="match status" value="1"/>
</dbReference>
<gene>
    <name evidence="12 14" type="primary">lepA</name>
    <name evidence="14" type="ORF">KSF_018130</name>
</gene>
<evidence type="ECO:0000256" key="1">
    <source>
        <dbReference type="ARBA" id="ARBA00005454"/>
    </source>
</evidence>
<dbReference type="PRINTS" id="PR00315">
    <property type="entry name" value="ELONGATNFCT"/>
</dbReference>
<keyword evidence="15" id="KW-1185">Reference proteome</keyword>
<dbReference type="GO" id="GO:0005886">
    <property type="term" value="C:plasma membrane"/>
    <property type="evidence" value="ECO:0007669"/>
    <property type="project" value="UniProtKB-SubCell"/>
</dbReference>
<dbReference type="FunFam" id="3.30.70.2570:FF:000001">
    <property type="entry name" value="Translation factor GUF1, mitochondrial"/>
    <property type="match status" value="1"/>
</dbReference>
<dbReference type="NCBIfam" id="TIGR01393">
    <property type="entry name" value="lepA"/>
    <property type="match status" value="1"/>
</dbReference>
<proteinExistence type="inferred from homology"/>
<dbReference type="GO" id="GO:0045727">
    <property type="term" value="P:positive regulation of translation"/>
    <property type="evidence" value="ECO:0007669"/>
    <property type="project" value="UniProtKB-UniRule"/>
</dbReference>
<dbReference type="InterPro" id="IPR009000">
    <property type="entry name" value="Transl_B-barrel_sf"/>
</dbReference>
<evidence type="ECO:0000256" key="6">
    <source>
        <dbReference type="ARBA" id="ARBA00023134"/>
    </source>
</evidence>
<dbReference type="PROSITE" id="PS51722">
    <property type="entry name" value="G_TR_2"/>
    <property type="match status" value="1"/>
</dbReference>
<dbReference type="Pfam" id="PF00679">
    <property type="entry name" value="EFG_C"/>
    <property type="match status" value="1"/>
</dbReference>
<dbReference type="Gene3D" id="3.30.70.240">
    <property type="match status" value="1"/>
</dbReference>
<dbReference type="PANTHER" id="PTHR43512:SF4">
    <property type="entry name" value="TRANSLATION FACTOR GUF1 HOMOLOG, CHLOROPLASTIC"/>
    <property type="match status" value="1"/>
</dbReference>
<dbReference type="Pfam" id="PF03144">
    <property type="entry name" value="GTP_EFTU_D2"/>
    <property type="match status" value="1"/>
</dbReference>
<comment type="similarity">
    <text evidence="10">Belongs to the GTP-binding elongation factor family. LepA subfamily.</text>
</comment>
<keyword evidence="5 12" id="KW-0648">Protein biosynthesis</keyword>
<evidence type="ECO:0000256" key="10">
    <source>
        <dbReference type="ARBA" id="ARBA00061052"/>
    </source>
</evidence>
<dbReference type="Gene3D" id="3.40.50.300">
    <property type="entry name" value="P-loop containing nucleotide triphosphate hydrolases"/>
    <property type="match status" value="1"/>
</dbReference>
<keyword evidence="6 12" id="KW-0342">GTP-binding</keyword>
<dbReference type="Gene3D" id="2.40.30.10">
    <property type="entry name" value="Translation factors"/>
    <property type="match status" value="1"/>
</dbReference>
<keyword evidence="7 12" id="KW-0472">Membrane</keyword>
<dbReference type="CDD" id="cd03709">
    <property type="entry name" value="lepA_C"/>
    <property type="match status" value="1"/>
</dbReference>
<protein>
    <recommendedName>
        <fullName evidence="11 12">Elongation factor 4</fullName>
        <shortName evidence="12">EF-4</shortName>
        <ecNumber evidence="11 12">3.6.5.n1</ecNumber>
    </recommendedName>
    <alternativeName>
        <fullName evidence="12">Ribosomal back-translocase LepA</fullName>
    </alternativeName>
</protein>
<name>A0A8J3N0Z7_9CHLR</name>
<keyword evidence="4 12" id="KW-0378">Hydrolase</keyword>
<comment type="catalytic activity">
    <reaction evidence="8 12">
        <text>GTP + H2O = GDP + phosphate + H(+)</text>
        <dbReference type="Rhea" id="RHEA:19669"/>
        <dbReference type="ChEBI" id="CHEBI:15377"/>
        <dbReference type="ChEBI" id="CHEBI:15378"/>
        <dbReference type="ChEBI" id="CHEBI:37565"/>
        <dbReference type="ChEBI" id="CHEBI:43474"/>
        <dbReference type="ChEBI" id="CHEBI:58189"/>
        <dbReference type="EC" id="3.6.5.n1"/>
    </reaction>
</comment>
<dbReference type="SUPFAM" id="SSF50447">
    <property type="entry name" value="Translation proteins"/>
    <property type="match status" value="1"/>
</dbReference>
<reference evidence="14" key="1">
    <citation type="submission" date="2020-10" db="EMBL/GenBank/DDBJ databases">
        <title>Taxonomic study of unclassified bacteria belonging to the class Ktedonobacteria.</title>
        <authorList>
            <person name="Yabe S."/>
            <person name="Wang C.M."/>
            <person name="Zheng Y."/>
            <person name="Sakai Y."/>
            <person name="Cavaletti L."/>
            <person name="Monciardini P."/>
            <person name="Donadio S."/>
        </authorList>
    </citation>
    <scope>NUCLEOTIDE SEQUENCE</scope>
    <source>
        <strain evidence="14">ID150040</strain>
    </source>
</reference>
<evidence type="ECO:0000256" key="12">
    <source>
        <dbReference type="HAMAP-Rule" id="MF_00071"/>
    </source>
</evidence>
<evidence type="ECO:0000256" key="9">
    <source>
        <dbReference type="ARBA" id="ARBA00057626"/>
    </source>
</evidence>